<dbReference type="InterPro" id="IPR049082">
    <property type="entry name" value="T7SS_signal"/>
</dbReference>
<evidence type="ECO:0000259" key="4">
    <source>
        <dbReference type="Pfam" id="PF21725"/>
    </source>
</evidence>
<dbReference type="InterPro" id="IPR006530">
    <property type="entry name" value="YD"/>
</dbReference>
<proteinExistence type="predicted"/>
<evidence type="ECO:0000259" key="3">
    <source>
        <dbReference type="Pfam" id="PF20148"/>
    </source>
</evidence>
<sequence length="1455" mass="158994">MARPADWDILDLDGDPTPGDPARVRQLASRFHDFAETAHRAKLAVDSLQGDGAVLTWVGLSGDAFREQFGDFPNQVNKLYQSHLMVGDALETYAPTLETAQAQADRALADGRVAAEKLKSLQGALSTAQTDFTGASQAAEKAQAETQAPDPDQVKQAVKDADAAKAKVSGAQSAVNGAQQELDLAKQLAEQARQMRDGAAQVCKREIEDASDAGIQPRSFWQKLGDALKELWNIICEVAKWVALVAGIIGMILGGPLAWIALAAGAILLVKAIVDFAQGKGSVMDLVMGILGIIPGVKGLTSLSKLSALYKAGGLKEIAKAALTGMKDMAKGMLGALKGLGSGLSTITKGLGDTLKGGVGKIGDLLRNLGNRPPDIKFTATELKIRDCVTDPVDVATGEVVLTDNDLGLLERTHVSSYRAGRWFGPLWTSVLDQRLELDDEGSCYFAPDGMILAYPQAEPGEQVLPLEGPRRPLTWYSDGGAEMHDPETGATLLFRPAGPVSALTAVIGPAGRTEITWDGETPTRIAFPGGESFAITVTDGLVTAVGDVAYGYDDDRRLTEVVTERGPERFEYTDDRIAAWHDWSGTYRYEYDDRGRCVQTVSSNGYLDGRIAYDDEQRTTTFTDALGHTTVYHISPQLRTSSRVDPLGRVTAYDWDNWGRLLSTTDPLGNAAEPETPADHDLIYTWIDPGRGEIEYGPFSTVAAWTDPAGARTEFGYDAELQLTSVTDPRGLVWRYAYDAAGQLIAEVDFDGRQRRYEYDAAGRVIRLVDTDGAITEFGYDAWSRLTERRTATDTATFRYDEAGLLLEARNNDTELVLSRDERGRLVRQSTNGSALTFEYDDMMMTRHRRTPSAVASSWQWEMILGHAAWLTVGGHELTLDHQEDGREVRRSVGGDVVLEQIFDDEDRLAMQRIIGDRLRTFGYRADGKPESVTDGSGITSLELDPAGRVLAVRGAGRDEFYRFGPAGNLAAAGDREFRYEGTLLRQAGDIGYEYDTRGRAVTRTVDDRTWRFAWNDLNQIAWVLTPGGDQWRYLYDPLLRRVAKQRVEPATSRVLEQTEFVWNGSALVEEIHTGADGVVRVTTWEHHPDDDYCVAQVRDDVLGVVVTDAVGTPTDLVVAGRAVPAGDFDLWGRQRGPQQPATPLRFPGQYFDAETGLHYNVHRYYDPATARYLSPDPLGLVPAPDPAAYVGNPIADFDPLGLMPACNLAKDLKFENLSFEKQFKQIQSGAMGNTVLKNLVFRKVPDGNPYAKGINMGGFEFPSPAKLDVKTNTFKWGTGDTNLISKHREIDLKKLGYEGATDKIAVHLNVMVNQTKFEKISATEGVAEFHISAFHLTARPLKEQEIITKNQASSSLYGDNSVHWNTDIAKPAGTGDRAPNLTNLANNLNISEVDINKALGTVALRPIDAIDTLKQFQQDFGGKIINGLNGEKITVKFTSDSTADVGAAFSQLK</sequence>
<accession>A0A919SC95</accession>
<dbReference type="InterPro" id="IPR022385">
    <property type="entry name" value="Rhs_assc_core"/>
</dbReference>
<reference evidence="5" key="1">
    <citation type="submission" date="2021-03" db="EMBL/GenBank/DDBJ databases">
        <title>Whole genome shotgun sequence of Actinoplanes consettensis NBRC 14913.</title>
        <authorList>
            <person name="Komaki H."/>
            <person name="Tamura T."/>
        </authorList>
    </citation>
    <scope>NUCLEOTIDE SEQUENCE</scope>
    <source>
        <strain evidence="5">NBRC 14913</strain>
    </source>
</reference>
<dbReference type="Pfam" id="PF21725">
    <property type="entry name" value="T7SS_signal"/>
    <property type="match status" value="1"/>
</dbReference>
<feature type="coiled-coil region" evidence="1">
    <location>
        <begin position="161"/>
        <end position="195"/>
    </location>
</feature>
<dbReference type="Gene3D" id="1.10.287.1060">
    <property type="entry name" value="ESAT-6-like"/>
    <property type="match status" value="1"/>
</dbReference>
<dbReference type="Pfam" id="PF20148">
    <property type="entry name" value="DUF6531"/>
    <property type="match status" value="1"/>
</dbReference>
<protein>
    <recommendedName>
        <fullName evidence="7">RHS repeat-associated protein</fullName>
    </recommendedName>
</protein>
<keyword evidence="2" id="KW-0812">Transmembrane</keyword>
<dbReference type="RefSeq" id="WP_212995829.1">
    <property type="nucleotide sequence ID" value="NZ_BAAATW010000002.1"/>
</dbReference>
<dbReference type="NCBIfam" id="TIGR03696">
    <property type="entry name" value="Rhs_assc_core"/>
    <property type="match status" value="1"/>
</dbReference>
<keyword evidence="2" id="KW-0472">Membrane</keyword>
<gene>
    <name evidence="5" type="ORF">Aco04nite_08320</name>
</gene>
<evidence type="ECO:0000256" key="1">
    <source>
        <dbReference type="SAM" id="Coils"/>
    </source>
</evidence>
<keyword evidence="6" id="KW-1185">Reference proteome</keyword>
<dbReference type="NCBIfam" id="TIGR01643">
    <property type="entry name" value="YD_repeat_2x"/>
    <property type="match status" value="4"/>
</dbReference>
<name>A0A919SC95_9ACTN</name>
<comment type="caution">
    <text evidence="5">The sequence shown here is derived from an EMBL/GenBank/DDBJ whole genome shotgun (WGS) entry which is preliminary data.</text>
</comment>
<evidence type="ECO:0008006" key="7">
    <source>
        <dbReference type="Google" id="ProtNLM"/>
    </source>
</evidence>
<dbReference type="InterPro" id="IPR031325">
    <property type="entry name" value="RHS_repeat"/>
</dbReference>
<dbReference type="PANTHER" id="PTHR32305:SF15">
    <property type="entry name" value="PROTEIN RHSA-RELATED"/>
    <property type="match status" value="1"/>
</dbReference>
<dbReference type="EMBL" id="BOQP01000004">
    <property type="protein sequence ID" value="GIM67903.1"/>
    <property type="molecule type" value="Genomic_DNA"/>
</dbReference>
<dbReference type="Proteomes" id="UP000680865">
    <property type="component" value="Unassembled WGS sequence"/>
</dbReference>
<feature type="domain" description="DUF6531" evidence="3">
    <location>
        <begin position="391"/>
        <end position="455"/>
    </location>
</feature>
<evidence type="ECO:0000256" key="2">
    <source>
        <dbReference type="SAM" id="Phobius"/>
    </source>
</evidence>
<keyword evidence="1" id="KW-0175">Coiled coil</keyword>
<feature type="domain" description="Putative T7SS secretion signal" evidence="4">
    <location>
        <begin position="19"/>
        <end position="212"/>
    </location>
</feature>
<dbReference type="InterPro" id="IPR045351">
    <property type="entry name" value="DUF6531"/>
</dbReference>
<evidence type="ECO:0000313" key="6">
    <source>
        <dbReference type="Proteomes" id="UP000680865"/>
    </source>
</evidence>
<organism evidence="5 6">
    <name type="scientific">Winogradskya consettensis</name>
    <dbReference type="NCBI Taxonomy" id="113560"/>
    <lineage>
        <taxon>Bacteria</taxon>
        <taxon>Bacillati</taxon>
        <taxon>Actinomycetota</taxon>
        <taxon>Actinomycetes</taxon>
        <taxon>Micromonosporales</taxon>
        <taxon>Micromonosporaceae</taxon>
        <taxon>Winogradskya</taxon>
    </lineage>
</organism>
<dbReference type="PANTHER" id="PTHR32305">
    <property type="match status" value="1"/>
</dbReference>
<evidence type="ECO:0000313" key="5">
    <source>
        <dbReference type="EMBL" id="GIM67903.1"/>
    </source>
</evidence>
<dbReference type="InterPro" id="IPR050708">
    <property type="entry name" value="T6SS_VgrG/RHS"/>
</dbReference>
<dbReference type="Pfam" id="PF05593">
    <property type="entry name" value="RHS_repeat"/>
    <property type="match status" value="3"/>
</dbReference>
<feature type="transmembrane region" description="Helical" evidence="2">
    <location>
        <begin position="241"/>
        <end position="270"/>
    </location>
</feature>
<keyword evidence="2" id="KW-1133">Transmembrane helix</keyword>
<dbReference type="Gene3D" id="2.180.10.10">
    <property type="entry name" value="RHS repeat-associated core"/>
    <property type="match status" value="1"/>
</dbReference>
<dbReference type="SUPFAM" id="SSF69304">
    <property type="entry name" value="Tricorn protease N-terminal domain"/>
    <property type="match status" value="1"/>
</dbReference>